<reference evidence="2" key="1">
    <citation type="submission" date="2022-07" db="EMBL/GenBank/DDBJ databases">
        <title>Fungi with potential for degradation of polypropylene.</title>
        <authorList>
            <person name="Gostincar C."/>
        </authorList>
    </citation>
    <scope>NUCLEOTIDE SEQUENCE</scope>
    <source>
        <strain evidence="2">EXF-13308</strain>
    </source>
</reference>
<dbReference type="PANTHER" id="PTHR30543:SF21">
    <property type="entry name" value="NAD(P)H-DEPENDENT FMN REDUCTASE LOT6"/>
    <property type="match status" value="1"/>
</dbReference>
<dbReference type="InterPro" id="IPR005025">
    <property type="entry name" value="FMN_Rdtase-like_dom"/>
</dbReference>
<dbReference type="PANTHER" id="PTHR30543">
    <property type="entry name" value="CHROMATE REDUCTASE"/>
    <property type="match status" value="1"/>
</dbReference>
<protein>
    <submittedName>
        <fullName evidence="2">NADPH-dependent FMN reductase</fullName>
    </submittedName>
</protein>
<gene>
    <name evidence="2" type="ORF">NKR23_g9708</name>
</gene>
<dbReference type="SUPFAM" id="SSF52218">
    <property type="entry name" value="Flavoproteins"/>
    <property type="match status" value="1"/>
</dbReference>
<dbReference type="Proteomes" id="UP001174694">
    <property type="component" value="Unassembled WGS sequence"/>
</dbReference>
<evidence type="ECO:0000313" key="2">
    <source>
        <dbReference type="EMBL" id="KAJ9136634.1"/>
    </source>
</evidence>
<organism evidence="2 3">
    <name type="scientific">Pleurostoma richardsiae</name>
    <dbReference type="NCBI Taxonomy" id="41990"/>
    <lineage>
        <taxon>Eukaryota</taxon>
        <taxon>Fungi</taxon>
        <taxon>Dikarya</taxon>
        <taxon>Ascomycota</taxon>
        <taxon>Pezizomycotina</taxon>
        <taxon>Sordariomycetes</taxon>
        <taxon>Sordariomycetidae</taxon>
        <taxon>Calosphaeriales</taxon>
        <taxon>Pleurostomataceae</taxon>
        <taxon>Pleurostoma</taxon>
    </lineage>
</organism>
<feature type="domain" description="NADPH-dependent FMN reductase-like" evidence="1">
    <location>
        <begin position="8"/>
        <end position="166"/>
    </location>
</feature>
<dbReference type="EMBL" id="JANBVO010000039">
    <property type="protein sequence ID" value="KAJ9136634.1"/>
    <property type="molecule type" value="Genomic_DNA"/>
</dbReference>
<dbReference type="GO" id="GO:0005829">
    <property type="term" value="C:cytosol"/>
    <property type="evidence" value="ECO:0007669"/>
    <property type="project" value="TreeGrafter"/>
</dbReference>
<accession>A0AA38R5K1</accession>
<dbReference type="GO" id="GO:0016491">
    <property type="term" value="F:oxidoreductase activity"/>
    <property type="evidence" value="ECO:0007669"/>
    <property type="project" value="InterPro"/>
</dbReference>
<dbReference type="InterPro" id="IPR029039">
    <property type="entry name" value="Flavoprotein-like_sf"/>
</dbReference>
<evidence type="ECO:0000313" key="3">
    <source>
        <dbReference type="Proteomes" id="UP001174694"/>
    </source>
</evidence>
<name>A0AA38R5K1_9PEZI</name>
<sequence>MPAPKTFRIGIICGSQRTPRVGDQVADFVAETIQAHIASAAPSASGPSFAFDRIDVAALGLPLFDEPGIPSKIEDRPAGYAHEHTRRWSARVAALDGFVFVTPQYNWGIPAGLKNAIDYLFHEWRGKPAVVVAYGGHGGDKCSAQMRTVLAGGVDMQVGDRMVVNLSFPSREVLYKAAKGEDIGVKGPGAVTWRAERKAVVAAWEQMAGLLASEGLGKVVNQVSGKFRQIKLALEKA</sequence>
<evidence type="ECO:0000259" key="1">
    <source>
        <dbReference type="Pfam" id="PF03358"/>
    </source>
</evidence>
<proteinExistence type="predicted"/>
<dbReference type="Gene3D" id="3.40.50.360">
    <property type="match status" value="1"/>
</dbReference>
<comment type="caution">
    <text evidence="2">The sequence shown here is derived from an EMBL/GenBank/DDBJ whole genome shotgun (WGS) entry which is preliminary data.</text>
</comment>
<dbReference type="AlphaFoldDB" id="A0AA38R5K1"/>
<dbReference type="InterPro" id="IPR050712">
    <property type="entry name" value="NAD(P)H-dep_reductase"/>
</dbReference>
<dbReference type="Pfam" id="PF03358">
    <property type="entry name" value="FMN_red"/>
    <property type="match status" value="1"/>
</dbReference>
<keyword evidence="3" id="KW-1185">Reference proteome</keyword>
<dbReference type="GO" id="GO:0010181">
    <property type="term" value="F:FMN binding"/>
    <property type="evidence" value="ECO:0007669"/>
    <property type="project" value="TreeGrafter"/>
</dbReference>